<dbReference type="GO" id="GO:0005615">
    <property type="term" value="C:extracellular space"/>
    <property type="evidence" value="ECO:0007669"/>
    <property type="project" value="TreeGrafter"/>
</dbReference>
<dbReference type="SUPFAM" id="SSF57535">
    <property type="entry name" value="Complement control module/SCR domain"/>
    <property type="match status" value="1"/>
</dbReference>
<dbReference type="CDD" id="cd00033">
    <property type="entry name" value="CCP"/>
    <property type="match status" value="1"/>
</dbReference>
<dbReference type="AlphaFoldDB" id="A0A8S3QZS2"/>
<comment type="caution">
    <text evidence="2">Lacks conserved residue(s) required for the propagation of feature annotation.</text>
</comment>
<dbReference type="Pfam" id="PF00084">
    <property type="entry name" value="Sushi"/>
    <property type="match status" value="1"/>
</dbReference>
<keyword evidence="1" id="KW-1015">Disulfide bond</keyword>
<comment type="caution">
    <text evidence="6">The sequence shown here is derived from an EMBL/GenBank/DDBJ whole genome shotgun (WGS) entry which is preliminary data.</text>
</comment>
<protein>
    <recommendedName>
        <fullName evidence="8">Fibrinogen C-terminal domain-containing protein</fullName>
    </recommendedName>
</protein>
<feature type="domain" description="Sushi" evidence="4">
    <location>
        <begin position="156"/>
        <end position="216"/>
    </location>
</feature>
<dbReference type="Gene3D" id="4.10.530.10">
    <property type="entry name" value="Gamma-fibrinogen Carboxyl Terminal Fragment, domain 2"/>
    <property type="match status" value="1"/>
</dbReference>
<dbReference type="InterPro" id="IPR036056">
    <property type="entry name" value="Fibrinogen-like_C"/>
</dbReference>
<dbReference type="Gene3D" id="2.10.70.10">
    <property type="entry name" value="Complement Module, domain 1"/>
    <property type="match status" value="1"/>
</dbReference>
<dbReference type="InterPro" id="IPR000436">
    <property type="entry name" value="Sushi_SCR_CCP_dom"/>
</dbReference>
<evidence type="ECO:0000256" key="2">
    <source>
        <dbReference type="PROSITE-ProRule" id="PRU00302"/>
    </source>
</evidence>
<dbReference type="InterPro" id="IPR014716">
    <property type="entry name" value="Fibrinogen_a/b/g_C_1"/>
</dbReference>
<dbReference type="OrthoDB" id="6121324at2759"/>
<proteinExistence type="predicted"/>
<dbReference type="Pfam" id="PF00147">
    <property type="entry name" value="Fibrinogen_C"/>
    <property type="match status" value="1"/>
</dbReference>
<sequence>MEITKDIFSFSVVLLILAASVVHCESFLEDVCDKDDVECQHPNDSTVRGQLQHGKSSQKNVLRRIRNISLLQCVKECFLTSECIAINYRKNWKVCDAVGHIIDNDQALVHEDGCTFSEISTWSKSFAGVCADHNCATGMKCVKDQYSNKGFTCIPAYCEGPLPEIQNAVCTETFGLYRNLGTGISFKCKDGLDMIGRPFAVCTENREWKFLFCCREPEDGGWTVSSLLTDACAVGVRISDEMVSMMMCTVPVIQRRLDGSTNFYRGWTAYEEGFGNLTHNFWLGDSLTYHNGGMFSTYDRDNDIFFLSCAVRYEGAWWYQRCHQSNLNGAYLSGKKSSFADGVIWKTWKGHYYSLKSTKLMIKTTVNNQRYNTHFR</sequence>
<feature type="signal peptide" evidence="3">
    <location>
        <begin position="1"/>
        <end position="24"/>
    </location>
</feature>
<evidence type="ECO:0000313" key="7">
    <source>
        <dbReference type="Proteomes" id="UP000683360"/>
    </source>
</evidence>
<dbReference type="SMART" id="SM00186">
    <property type="entry name" value="FBG"/>
    <property type="match status" value="1"/>
</dbReference>
<dbReference type="InterPro" id="IPR002181">
    <property type="entry name" value="Fibrinogen_a/b/g_C_dom"/>
</dbReference>
<dbReference type="SUPFAM" id="SSF56496">
    <property type="entry name" value="Fibrinogen C-terminal domain-like"/>
    <property type="match status" value="1"/>
</dbReference>
<dbReference type="PROSITE" id="PS00514">
    <property type="entry name" value="FIBRINOGEN_C_1"/>
    <property type="match status" value="1"/>
</dbReference>
<keyword evidence="3" id="KW-0732">Signal</keyword>
<dbReference type="SMART" id="SM00032">
    <property type="entry name" value="CCP"/>
    <property type="match status" value="1"/>
</dbReference>
<dbReference type="PROSITE" id="PS50923">
    <property type="entry name" value="SUSHI"/>
    <property type="match status" value="1"/>
</dbReference>
<gene>
    <name evidence="6" type="ORF">MEDL_15977</name>
</gene>
<evidence type="ECO:0000256" key="1">
    <source>
        <dbReference type="ARBA" id="ARBA00023157"/>
    </source>
</evidence>
<dbReference type="PROSITE" id="PS51406">
    <property type="entry name" value="FIBRINOGEN_C_2"/>
    <property type="match status" value="1"/>
</dbReference>
<evidence type="ECO:0000259" key="4">
    <source>
        <dbReference type="PROSITE" id="PS50923"/>
    </source>
</evidence>
<feature type="domain" description="Fibrinogen C-terminal" evidence="5">
    <location>
        <begin position="284"/>
        <end position="366"/>
    </location>
</feature>
<dbReference type="InterPro" id="IPR020837">
    <property type="entry name" value="Fibrinogen_CS"/>
</dbReference>
<feature type="chain" id="PRO_5035879813" description="Fibrinogen C-terminal domain-containing protein" evidence="3">
    <location>
        <begin position="25"/>
        <end position="376"/>
    </location>
</feature>
<keyword evidence="7" id="KW-1185">Reference proteome</keyword>
<evidence type="ECO:0000256" key="3">
    <source>
        <dbReference type="SAM" id="SignalP"/>
    </source>
</evidence>
<evidence type="ECO:0008006" key="8">
    <source>
        <dbReference type="Google" id="ProtNLM"/>
    </source>
</evidence>
<reference evidence="6" key="1">
    <citation type="submission" date="2021-03" db="EMBL/GenBank/DDBJ databases">
        <authorList>
            <person name="Bekaert M."/>
        </authorList>
    </citation>
    <scope>NUCLEOTIDE SEQUENCE</scope>
</reference>
<keyword evidence="2" id="KW-0768">Sushi</keyword>
<dbReference type="InterPro" id="IPR050373">
    <property type="entry name" value="Fibrinogen_C-term_domain"/>
</dbReference>
<evidence type="ECO:0000313" key="6">
    <source>
        <dbReference type="EMBL" id="CAG2201369.1"/>
    </source>
</evidence>
<dbReference type="PANTHER" id="PTHR19143">
    <property type="entry name" value="FIBRINOGEN/TENASCIN/ANGIOPOEITIN"/>
    <property type="match status" value="1"/>
</dbReference>
<name>A0A8S3QZS2_MYTED</name>
<dbReference type="InterPro" id="IPR035976">
    <property type="entry name" value="Sushi/SCR/CCP_sf"/>
</dbReference>
<dbReference type="Proteomes" id="UP000683360">
    <property type="component" value="Unassembled WGS sequence"/>
</dbReference>
<dbReference type="Gene3D" id="3.90.215.10">
    <property type="entry name" value="Gamma Fibrinogen, chain A, domain 1"/>
    <property type="match status" value="1"/>
</dbReference>
<accession>A0A8S3QZS2</accession>
<dbReference type="EMBL" id="CAJPWZ010000842">
    <property type="protein sequence ID" value="CAG2201369.1"/>
    <property type="molecule type" value="Genomic_DNA"/>
</dbReference>
<organism evidence="6 7">
    <name type="scientific">Mytilus edulis</name>
    <name type="common">Blue mussel</name>
    <dbReference type="NCBI Taxonomy" id="6550"/>
    <lineage>
        <taxon>Eukaryota</taxon>
        <taxon>Metazoa</taxon>
        <taxon>Spiralia</taxon>
        <taxon>Lophotrochozoa</taxon>
        <taxon>Mollusca</taxon>
        <taxon>Bivalvia</taxon>
        <taxon>Autobranchia</taxon>
        <taxon>Pteriomorphia</taxon>
        <taxon>Mytilida</taxon>
        <taxon>Mytiloidea</taxon>
        <taxon>Mytilidae</taxon>
        <taxon>Mytilinae</taxon>
        <taxon>Mytilus</taxon>
    </lineage>
</organism>
<evidence type="ECO:0000259" key="5">
    <source>
        <dbReference type="PROSITE" id="PS51406"/>
    </source>
</evidence>